<organism evidence="4 5">
    <name type="scientific">Dyadobacter soli</name>
    <dbReference type="NCBI Taxonomy" id="659014"/>
    <lineage>
        <taxon>Bacteria</taxon>
        <taxon>Pseudomonadati</taxon>
        <taxon>Bacteroidota</taxon>
        <taxon>Cytophagia</taxon>
        <taxon>Cytophagales</taxon>
        <taxon>Spirosomataceae</taxon>
        <taxon>Dyadobacter</taxon>
    </lineage>
</organism>
<keyword evidence="5" id="KW-1185">Reference proteome</keyword>
<dbReference type="SUPFAM" id="SSF52172">
    <property type="entry name" value="CheY-like"/>
    <property type="match status" value="1"/>
</dbReference>
<dbReference type="AlphaFoldDB" id="A0A1G7SEA0"/>
<dbReference type="Proteomes" id="UP000198748">
    <property type="component" value="Unassembled WGS sequence"/>
</dbReference>
<dbReference type="Gene3D" id="2.40.50.1020">
    <property type="entry name" value="LytTr DNA-binding domain"/>
    <property type="match status" value="1"/>
</dbReference>
<keyword evidence="1" id="KW-0597">Phosphoprotein</keyword>
<dbReference type="PROSITE" id="PS50930">
    <property type="entry name" value="HTH_LYTTR"/>
    <property type="match status" value="1"/>
</dbReference>
<dbReference type="PANTHER" id="PTHR37299:SF1">
    <property type="entry name" value="STAGE 0 SPORULATION PROTEIN A HOMOLOG"/>
    <property type="match status" value="1"/>
</dbReference>
<dbReference type="STRING" id="659014.SAMN04487996_11668"/>
<proteinExistence type="predicted"/>
<feature type="domain" description="HTH LytTR-type" evidence="3">
    <location>
        <begin position="139"/>
        <end position="231"/>
    </location>
</feature>
<evidence type="ECO:0000313" key="4">
    <source>
        <dbReference type="EMBL" id="SDG20739.1"/>
    </source>
</evidence>
<sequence>MLHHTFSCMIVDDNEIDRLTALAHARQYPELNVVGVFESAEEALVRLQDAPVDVLLLDVDMPGLNGLELREQLMHIPVCVFITAYPDYAADSFAVDAFDYLVKPVRADRFGHTMSRIQQFFELRRKARLFDLSLGADTIFIKDGHRQIKVSLHEVIYLEGLKDYTRIVTTTQPYTVLSSIGNLLLTAPFQSFLRIHRSYAVQRHYIDRIDTQQIHVRQFALPVGRSYRSALDAVRPDGRNEK</sequence>
<reference evidence="5" key="1">
    <citation type="submission" date="2016-10" db="EMBL/GenBank/DDBJ databases">
        <authorList>
            <person name="Varghese N."/>
            <person name="Submissions S."/>
        </authorList>
    </citation>
    <scope>NUCLEOTIDE SEQUENCE [LARGE SCALE GENOMIC DNA]</scope>
    <source>
        <strain evidence="5">DSM 25329</strain>
    </source>
</reference>
<dbReference type="GO" id="GO:0003677">
    <property type="term" value="F:DNA binding"/>
    <property type="evidence" value="ECO:0007669"/>
    <property type="project" value="InterPro"/>
</dbReference>
<dbReference type="InterPro" id="IPR001789">
    <property type="entry name" value="Sig_transdc_resp-reg_receiver"/>
</dbReference>
<dbReference type="PANTHER" id="PTHR37299">
    <property type="entry name" value="TRANSCRIPTIONAL REGULATOR-RELATED"/>
    <property type="match status" value="1"/>
</dbReference>
<dbReference type="Pfam" id="PF00072">
    <property type="entry name" value="Response_reg"/>
    <property type="match status" value="1"/>
</dbReference>
<dbReference type="GO" id="GO:0000156">
    <property type="term" value="F:phosphorelay response regulator activity"/>
    <property type="evidence" value="ECO:0007669"/>
    <property type="project" value="InterPro"/>
</dbReference>
<dbReference type="OrthoDB" id="2168082at2"/>
<accession>A0A1G7SEA0</accession>
<evidence type="ECO:0000313" key="5">
    <source>
        <dbReference type="Proteomes" id="UP000198748"/>
    </source>
</evidence>
<gene>
    <name evidence="4" type="ORF">SAMN04487996_11668</name>
</gene>
<dbReference type="SMART" id="SM00448">
    <property type="entry name" value="REC"/>
    <property type="match status" value="1"/>
</dbReference>
<name>A0A1G7SEA0_9BACT</name>
<dbReference type="PROSITE" id="PS50110">
    <property type="entry name" value="RESPONSE_REGULATORY"/>
    <property type="match status" value="1"/>
</dbReference>
<dbReference type="EMBL" id="FNAN01000016">
    <property type="protein sequence ID" value="SDG20739.1"/>
    <property type="molecule type" value="Genomic_DNA"/>
</dbReference>
<dbReference type="InterPro" id="IPR007492">
    <property type="entry name" value="LytTR_DNA-bd_dom"/>
</dbReference>
<dbReference type="Pfam" id="PF04397">
    <property type="entry name" value="LytTR"/>
    <property type="match status" value="1"/>
</dbReference>
<evidence type="ECO:0000259" key="2">
    <source>
        <dbReference type="PROSITE" id="PS50110"/>
    </source>
</evidence>
<dbReference type="InterPro" id="IPR011006">
    <property type="entry name" value="CheY-like_superfamily"/>
</dbReference>
<evidence type="ECO:0000256" key="1">
    <source>
        <dbReference type="PROSITE-ProRule" id="PRU00169"/>
    </source>
</evidence>
<dbReference type="SMART" id="SM00850">
    <property type="entry name" value="LytTR"/>
    <property type="match status" value="1"/>
</dbReference>
<evidence type="ECO:0000259" key="3">
    <source>
        <dbReference type="PROSITE" id="PS50930"/>
    </source>
</evidence>
<protein>
    <submittedName>
        <fullName evidence="4">Two component transcriptional regulator, LytTR family</fullName>
    </submittedName>
</protein>
<feature type="modified residue" description="4-aspartylphosphate" evidence="1">
    <location>
        <position position="58"/>
    </location>
</feature>
<feature type="domain" description="Response regulatory" evidence="2">
    <location>
        <begin position="7"/>
        <end position="118"/>
    </location>
</feature>
<dbReference type="InterPro" id="IPR046947">
    <property type="entry name" value="LytR-like"/>
</dbReference>
<dbReference type="Gene3D" id="3.40.50.2300">
    <property type="match status" value="1"/>
</dbReference>